<gene>
    <name evidence="2" type="ORF">GAN59_13255</name>
</gene>
<evidence type="ECO:0000256" key="1">
    <source>
        <dbReference type="SAM" id="Phobius"/>
    </source>
</evidence>
<accession>A0A6I0S6Q0</accession>
<evidence type="ECO:0000313" key="3">
    <source>
        <dbReference type="Proteomes" id="UP000488521"/>
    </source>
</evidence>
<evidence type="ECO:0000313" key="2">
    <source>
        <dbReference type="EMBL" id="KAB4473334.1"/>
    </source>
</evidence>
<dbReference type="AlphaFoldDB" id="A0A6I0S6Q0"/>
<proteinExistence type="predicted"/>
<sequence length="120" mass="13704">MAESTFATFIIIIGIVQLIMMIVFFVMAHNISVIKKRIAPSGEEFKSRFYSFLLSGNKEKAKELLFEVISKNEYFISSACYHTEYNISKAQNEINTIYKCELEALGIDSVDLSMLKKSIK</sequence>
<keyword evidence="1" id="KW-1133">Transmembrane helix</keyword>
<dbReference type="RefSeq" id="WP_270288962.1">
    <property type="nucleotide sequence ID" value="NZ_CAXTFL010000037.1"/>
</dbReference>
<dbReference type="Proteomes" id="UP000488521">
    <property type="component" value="Unassembled WGS sequence"/>
</dbReference>
<dbReference type="EMBL" id="WCRS01000008">
    <property type="protein sequence ID" value="KAB4473334.1"/>
    <property type="molecule type" value="Genomic_DNA"/>
</dbReference>
<protein>
    <submittedName>
        <fullName evidence="2">Uncharacterized protein</fullName>
    </submittedName>
</protein>
<name>A0A6I0S6Q0_BACT4</name>
<reference evidence="2 3" key="1">
    <citation type="journal article" date="2019" name="Nat. Med.">
        <title>A library of human gut bacterial isolates paired with longitudinal multiomics data enables mechanistic microbiome research.</title>
        <authorList>
            <person name="Poyet M."/>
            <person name="Groussin M."/>
            <person name="Gibbons S.M."/>
            <person name="Avila-Pacheco J."/>
            <person name="Jiang X."/>
            <person name="Kearney S.M."/>
            <person name="Perrotta A.R."/>
            <person name="Berdy B."/>
            <person name="Zhao S."/>
            <person name="Lieberman T.D."/>
            <person name="Swanson P.K."/>
            <person name="Smith M."/>
            <person name="Roesemann S."/>
            <person name="Alexander J.E."/>
            <person name="Rich S.A."/>
            <person name="Livny J."/>
            <person name="Vlamakis H."/>
            <person name="Clish C."/>
            <person name="Bullock K."/>
            <person name="Deik A."/>
            <person name="Scott J."/>
            <person name="Pierce K.A."/>
            <person name="Xavier R.J."/>
            <person name="Alm E.J."/>
        </authorList>
    </citation>
    <scope>NUCLEOTIDE SEQUENCE [LARGE SCALE GENOMIC DNA]</scope>
    <source>
        <strain evidence="2 3">BIOML-A156</strain>
    </source>
</reference>
<keyword evidence="1" id="KW-0812">Transmembrane</keyword>
<keyword evidence="1" id="KW-0472">Membrane</keyword>
<comment type="caution">
    <text evidence="2">The sequence shown here is derived from an EMBL/GenBank/DDBJ whole genome shotgun (WGS) entry which is preliminary data.</text>
</comment>
<organism evidence="2 3">
    <name type="scientific">Bacteroides thetaiotaomicron</name>
    <dbReference type="NCBI Taxonomy" id="818"/>
    <lineage>
        <taxon>Bacteria</taxon>
        <taxon>Pseudomonadati</taxon>
        <taxon>Bacteroidota</taxon>
        <taxon>Bacteroidia</taxon>
        <taxon>Bacteroidales</taxon>
        <taxon>Bacteroidaceae</taxon>
        <taxon>Bacteroides</taxon>
    </lineage>
</organism>
<feature type="transmembrane region" description="Helical" evidence="1">
    <location>
        <begin position="6"/>
        <end position="28"/>
    </location>
</feature>